<comment type="caution">
    <text evidence="2">The sequence shown here is derived from an EMBL/GenBank/DDBJ whole genome shotgun (WGS) entry which is preliminary data.</text>
</comment>
<proteinExistence type="predicted"/>
<dbReference type="EMBL" id="SGJP01000034">
    <property type="protein sequence ID" value="NFA61543.1"/>
    <property type="molecule type" value="Genomic_DNA"/>
</dbReference>
<evidence type="ECO:0008006" key="4">
    <source>
        <dbReference type="Google" id="ProtNLM"/>
    </source>
</evidence>
<keyword evidence="1" id="KW-0472">Membrane</keyword>
<protein>
    <recommendedName>
        <fullName evidence="4">Chorion class high-cysteine HCB protein 13</fullName>
    </recommendedName>
</protein>
<reference evidence="2 3" key="1">
    <citation type="submission" date="2019-02" db="EMBL/GenBank/DDBJ databases">
        <title>Genome sequencing of Clostridium botulinum clinical isolates.</title>
        <authorList>
            <person name="Brunt J."/>
            <person name="Van Vliet A.H.M."/>
            <person name="Stringer S.C."/>
            <person name="Grant K.A."/>
            <person name="Carter A.C."/>
            <person name="Peck M.W."/>
        </authorList>
    </citation>
    <scope>NUCLEOTIDE SEQUENCE [LARGE SCALE GENOMIC DNA]</scope>
    <source>
        <strain evidence="2 3">R1125/03</strain>
    </source>
</reference>
<dbReference type="Proteomes" id="UP000473089">
    <property type="component" value="Unassembled WGS sequence"/>
</dbReference>
<evidence type="ECO:0000313" key="3">
    <source>
        <dbReference type="Proteomes" id="UP000473089"/>
    </source>
</evidence>
<organism evidence="2 3">
    <name type="scientific">Clostridium botulinum</name>
    <dbReference type="NCBI Taxonomy" id="1491"/>
    <lineage>
        <taxon>Bacteria</taxon>
        <taxon>Bacillati</taxon>
        <taxon>Bacillota</taxon>
        <taxon>Clostridia</taxon>
        <taxon>Eubacteriales</taxon>
        <taxon>Clostridiaceae</taxon>
        <taxon>Clostridium</taxon>
    </lineage>
</organism>
<keyword evidence="1" id="KW-0812">Transmembrane</keyword>
<name>A0A6M0T2H1_CLOBO</name>
<sequence>MDFNDIAGLLNGATNDKHCGNPGCGPSFGFGSSWFIWIIVFILLFCCNGNGFGGFGNSCGNSCGGGYDYECRCRRKRRKRRHCDDYCDDNDCCCDWSFIIILILILCCCCNKQQPVCGPVRETRSSSNIINVDSNEEE</sequence>
<evidence type="ECO:0000256" key="1">
    <source>
        <dbReference type="SAM" id="Phobius"/>
    </source>
</evidence>
<dbReference type="AlphaFoldDB" id="A0A6M0T2H1"/>
<accession>A0A6M0T2H1</accession>
<feature type="transmembrane region" description="Helical" evidence="1">
    <location>
        <begin position="34"/>
        <end position="52"/>
    </location>
</feature>
<evidence type="ECO:0000313" key="2">
    <source>
        <dbReference type="EMBL" id="NFA61543.1"/>
    </source>
</evidence>
<gene>
    <name evidence="2" type="ORF">EXM42_14475</name>
</gene>
<keyword evidence="1" id="KW-1133">Transmembrane helix</keyword>